<organism evidence="1">
    <name type="scientific">Arion vulgaris</name>
    <dbReference type="NCBI Taxonomy" id="1028688"/>
    <lineage>
        <taxon>Eukaryota</taxon>
        <taxon>Metazoa</taxon>
        <taxon>Spiralia</taxon>
        <taxon>Lophotrochozoa</taxon>
        <taxon>Mollusca</taxon>
        <taxon>Gastropoda</taxon>
        <taxon>Heterobranchia</taxon>
        <taxon>Euthyneura</taxon>
        <taxon>Panpulmonata</taxon>
        <taxon>Eupulmonata</taxon>
        <taxon>Stylommatophora</taxon>
        <taxon>Helicina</taxon>
        <taxon>Arionoidea</taxon>
        <taxon>Arionidae</taxon>
        <taxon>Arion</taxon>
    </lineage>
</organism>
<feature type="non-terminal residue" evidence="1">
    <location>
        <position position="1"/>
    </location>
</feature>
<evidence type="ECO:0000313" key="1">
    <source>
        <dbReference type="EMBL" id="CEK52917.1"/>
    </source>
</evidence>
<sequence>DLIAHKEAVSAVSCQSNLNNTRDFDHITLISGTTRKLFINSFINSYVHIEVETNSET</sequence>
<name>A0A0B6Y9C5_9EUPU</name>
<dbReference type="AlphaFoldDB" id="A0A0B6Y9C5"/>
<protein>
    <submittedName>
        <fullName evidence="1">Uncharacterized protein</fullName>
    </submittedName>
</protein>
<accession>A0A0B6Y9C5</accession>
<proteinExistence type="predicted"/>
<dbReference type="EMBL" id="HACG01006052">
    <property type="protein sequence ID" value="CEK52917.1"/>
    <property type="molecule type" value="Transcribed_RNA"/>
</dbReference>
<reference evidence="1" key="1">
    <citation type="submission" date="2014-12" db="EMBL/GenBank/DDBJ databases">
        <title>Insight into the proteome of Arion vulgaris.</title>
        <authorList>
            <person name="Aradska J."/>
            <person name="Bulat T."/>
            <person name="Smidak R."/>
            <person name="Sarate P."/>
            <person name="Gangsoo J."/>
            <person name="Sialana F."/>
            <person name="Bilban M."/>
            <person name="Lubec G."/>
        </authorList>
    </citation>
    <scope>NUCLEOTIDE SEQUENCE</scope>
    <source>
        <tissue evidence="1">Skin</tissue>
    </source>
</reference>
<gene>
    <name evidence="1" type="primary">ORF18455</name>
</gene>